<dbReference type="InterPro" id="IPR001487">
    <property type="entry name" value="Bromodomain"/>
</dbReference>
<feature type="domain" description="NET" evidence="5">
    <location>
        <begin position="772"/>
        <end position="853"/>
    </location>
</feature>
<feature type="compositionally biased region" description="Basic and acidic residues" evidence="3">
    <location>
        <begin position="121"/>
        <end position="134"/>
    </location>
</feature>
<feature type="compositionally biased region" description="Basic and acidic residues" evidence="3">
    <location>
        <begin position="409"/>
        <end position="424"/>
    </location>
</feature>
<feature type="domain" description="Bromo" evidence="4">
    <location>
        <begin position="312"/>
        <end position="385"/>
    </location>
</feature>
<evidence type="ECO:0000256" key="1">
    <source>
        <dbReference type="ARBA" id="ARBA00023117"/>
    </source>
</evidence>
<feature type="compositionally biased region" description="Acidic residues" evidence="3">
    <location>
        <begin position="155"/>
        <end position="164"/>
    </location>
</feature>
<dbReference type="InterPro" id="IPR050935">
    <property type="entry name" value="Bromo_chromatin_reader"/>
</dbReference>
<dbReference type="PROSITE" id="PS51525">
    <property type="entry name" value="NET"/>
    <property type="match status" value="1"/>
</dbReference>
<dbReference type="Gene3D" id="1.20.1270.220">
    <property type="match status" value="1"/>
</dbReference>
<dbReference type="PROSITE" id="PS50014">
    <property type="entry name" value="BROMODOMAIN_2"/>
    <property type="match status" value="2"/>
</dbReference>
<dbReference type="PRINTS" id="PR00503">
    <property type="entry name" value="BROMODOMAIN"/>
</dbReference>
<evidence type="ECO:0000256" key="3">
    <source>
        <dbReference type="SAM" id="MobiDB-lite"/>
    </source>
</evidence>
<feature type="region of interest" description="Disordered" evidence="3">
    <location>
        <begin position="721"/>
        <end position="784"/>
    </location>
</feature>
<dbReference type="SMART" id="SM00297">
    <property type="entry name" value="BROMO"/>
    <property type="match status" value="2"/>
</dbReference>
<feature type="region of interest" description="Disordered" evidence="3">
    <location>
        <begin position="852"/>
        <end position="939"/>
    </location>
</feature>
<dbReference type="Pfam" id="PF17035">
    <property type="entry name" value="BET"/>
    <property type="match status" value="1"/>
</dbReference>
<feature type="domain" description="Bromo" evidence="4">
    <location>
        <begin position="542"/>
        <end position="614"/>
    </location>
</feature>
<feature type="compositionally biased region" description="Basic and acidic residues" evidence="3">
    <location>
        <begin position="42"/>
        <end position="51"/>
    </location>
</feature>
<dbReference type="CDD" id="cd04369">
    <property type="entry name" value="Bromodomain"/>
    <property type="match status" value="1"/>
</dbReference>
<feature type="region of interest" description="Disordered" evidence="3">
    <location>
        <begin position="409"/>
        <end position="521"/>
    </location>
</feature>
<protein>
    <submittedName>
        <fullName evidence="6">Bromodomain-containing protein</fullName>
    </submittedName>
</protein>
<keyword evidence="1 2" id="KW-0103">Bromodomain</keyword>
<feature type="compositionally biased region" description="Polar residues" evidence="3">
    <location>
        <begin position="165"/>
        <end position="185"/>
    </location>
</feature>
<feature type="compositionally biased region" description="Basic and acidic residues" evidence="3">
    <location>
        <begin position="857"/>
        <end position="871"/>
    </location>
</feature>
<feature type="compositionally biased region" description="Basic residues" evidence="3">
    <location>
        <begin position="730"/>
        <end position="742"/>
    </location>
</feature>
<evidence type="ECO:0000259" key="4">
    <source>
        <dbReference type="PROSITE" id="PS50014"/>
    </source>
</evidence>
<dbReference type="EMBL" id="JAPCWZ010000005">
    <property type="protein sequence ID" value="KAK8862277.1"/>
    <property type="molecule type" value="Genomic_DNA"/>
</dbReference>
<comment type="caution">
    <text evidence="6">The sequence shown here is derived from an EMBL/GenBank/DDBJ whole genome shotgun (WGS) entry which is preliminary data.</text>
</comment>
<dbReference type="InterPro" id="IPR027353">
    <property type="entry name" value="NET_dom"/>
</dbReference>
<feature type="compositionally biased region" description="Low complexity" evidence="3">
    <location>
        <begin position="425"/>
        <end position="463"/>
    </location>
</feature>
<dbReference type="PANTHER" id="PTHR22880:SF225">
    <property type="entry name" value="BROMODOMAIN-CONTAINING PROTEIN BET-1-RELATED"/>
    <property type="match status" value="1"/>
</dbReference>
<feature type="compositionally biased region" description="Low complexity" evidence="3">
    <location>
        <begin position="743"/>
        <end position="774"/>
    </location>
</feature>
<evidence type="ECO:0000313" key="6">
    <source>
        <dbReference type="EMBL" id="KAK8862277.1"/>
    </source>
</evidence>
<sequence>MAIMATEEPQSIVERKVAPPEPEDEKKIVEETVEPTVNGHATSDETSKSEEPSTVNGKAGSPPPPTEETAVGKNQEAFAANASISVKDSPKPTADEPAAESEDKDMVDANGAPEEVSPIEPEAKDSETAERSKISPEPQPTLTEKSEDKPTVETSADDSMDVDESTGQPDLSSSGEHGESTQATAISEPAIVSSPQEASQPPEPSKVEDVKMEEAAPAETKAESDVVSKERSATPGKVAREREDDNAEERAAKRTKTESQPEAAAEDSIGVATGLSPAPTNPSDDLADSVPNDKPISFFQNKEIRAQIGRVKKTKSGSNFRSSVEKLWPQVWESYKLQIEHPVDLSMFEVKLREVKYANFGEFKADLQLLYENALKFNGAGNIVTLAALQVRNDLLGRLVEIAKNEEPLRIDKGKHQPTRHTEPRAAQVAAQRRQSQSSQPRPQPATSPKTKTETTATAVSRPSPAPPTPASATGPAFALPPNGMPQIRRDSTRGDGDRPKRPINPPKNRDPDYSSKPGLKKRLDPELKFYGECLMEVKKAKHWNHNQFFLEPVDPVAFNIPTYFSIIKKPMDLGSMSQKLERGEYRTGKEIEKDMRQMVANSEQFNGQDSPVTISGQALEAIFKEEVAKKDAWMAKNAPIRSRAGSAGTPELSAHDSDEESEAEAEEQENDSIRSLQSRLSEEQVKLNGFLGAKKPDRTMIEIQQNVVSMLQLKLVEEKTKFSTESKKPKSKKKSTSKSKPKSSSGGAAAGNGVKKSSGSVPIVKKTSGTTKKTASKKRHMGNLEKAVIAEGINELDGPLLNKAVDIIKKDTHQKEDDDGQLELDIESLSQEALSRLFDLITKSYPGIYQSVSSKPEFKQEAKQAEETKAKNSALPKPKKNKPMNKHEQERNIEKLRELKAQFQRHGSGSQEPMPGDEENRPGDSSDEEEEESDSEEE</sequence>
<feature type="compositionally biased region" description="Acidic residues" evidence="3">
    <location>
        <begin position="658"/>
        <end position="671"/>
    </location>
</feature>
<dbReference type="InterPro" id="IPR036427">
    <property type="entry name" value="Bromodomain-like_sf"/>
</dbReference>
<proteinExistence type="predicted"/>
<dbReference type="Gene3D" id="1.20.920.10">
    <property type="entry name" value="Bromodomain-like"/>
    <property type="match status" value="2"/>
</dbReference>
<reference evidence="6 7" key="1">
    <citation type="journal article" date="2024" name="IMA Fungus">
        <title>Apiospora arundinis, a panoply of carbohydrate-active enzymes and secondary metabolites.</title>
        <authorList>
            <person name="Sorensen T."/>
            <person name="Petersen C."/>
            <person name="Muurmann A.T."/>
            <person name="Christiansen J.V."/>
            <person name="Brundto M.L."/>
            <person name="Overgaard C.K."/>
            <person name="Boysen A.T."/>
            <person name="Wollenberg R.D."/>
            <person name="Larsen T.O."/>
            <person name="Sorensen J.L."/>
            <person name="Nielsen K.L."/>
            <person name="Sondergaard T.E."/>
        </authorList>
    </citation>
    <scope>NUCLEOTIDE SEQUENCE [LARGE SCALE GENOMIC DNA]</scope>
    <source>
        <strain evidence="6 7">AAU 773</strain>
    </source>
</reference>
<accession>A0ABR2IFG3</accession>
<dbReference type="InterPro" id="IPR038336">
    <property type="entry name" value="NET_sf"/>
</dbReference>
<feature type="compositionally biased region" description="Basic and acidic residues" evidence="3">
    <location>
        <begin position="488"/>
        <end position="501"/>
    </location>
</feature>
<gene>
    <name evidence="6" type="ORF">PGQ11_008512</name>
</gene>
<organism evidence="6 7">
    <name type="scientific">Apiospora arundinis</name>
    <dbReference type="NCBI Taxonomy" id="335852"/>
    <lineage>
        <taxon>Eukaryota</taxon>
        <taxon>Fungi</taxon>
        <taxon>Dikarya</taxon>
        <taxon>Ascomycota</taxon>
        <taxon>Pezizomycotina</taxon>
        <taxon>Sordariomycetes</taxon>
        <taxon>Xylariomycetidae</taxon>
        <taxon>Amphisphaeriales</taxon>
        <taxon>Apiosporaceae</taxon>
        <taxon>Apiospora</taxon>
    </lineage>
</organism>
<evidence type="ECO:0000313" key="7">
    <source>
        <dbReference type="Proteomes" id="UP001390339"/>
    </source>
</evidence>
<keyword evidence="7" id="KW-1185">Reference proteome</keyword>
<dbReference type="Proteomes" id="UP001390339">
    <property type="component" value="Unassembled WGS sequence"/>
</dbReference>
<feature type="region of interest" description="Disordered" evidence="3">
    <location>
        <begin position="1"/>
        <end position="294"/>
    </location>
</feature>
<evidence type="ECO:0000259" key="5">
    <source>
        <dbReference type="PROSITE" id="PS51525"/>
    </source>
</evidence>
<name>A0ABR2IFG3_9PEZI</name>
<dbReference type="PANTHER" id="PTHR22880">
    <property type="entry name" value="FALZ-RELATED BROMODOMAIN-CONTAINING PROTEINS"/>
    <property type="match status" value="1"/>
</dbReference>
<dbReference type="Pfam" id="PF00439">
    <property type="entry name" value="Bromodomain"/>
    <property type="match status" value="2"/>
</dbReference>
<feature type="compositionally biased region" description="Basic and acidic residues" evidence="3">
    <location>
        <begin position="886"/>
        <end position="901"/>
    </location>
</feature>
<feature type="compositionally biased region" description="Acidic residues" evidence="3">
    <location>
        <begin position="926"/>
        <end position="939"/>
    </location>
</feature>
<dbReference type="SUPFAM" id="SSF47370">
    <property type="entry name" value="Bromodomain"/>
    <property type="match status" value="2"/>
</dbReference>
<feature type="compositionally biased region" description="Basic and acidic residues" evidence="3">
    <location>
        <begin position="205"/>
        <end position="259"/>
    </location>
</feature>
<evidence type="ECO:0000256" key="2">
    <source>
        <dbReference type="PROSITE-ProRule" id="PRU00035"/>
    </source>
</evidence>
<feature type="region of interest" description="Disordered" evidence="3">
    <location>
        <begin position="641"/>
        <end position="676"/>
    </location>
</feature>
<feature type="compositionally biased region" description="Basic and acidic residues" evidence="3">
    <location>
        <begin position="13"/>
        <end position="30"/>
    </location>
</feature>